<comment type="caution">
    <text evidence="1">The sequence shown here is derived from an EMBL/GenBank/DDBJ whole genome shotgun (WGS) entry which is preliminary data.</text>
</comment>
<sequence>MVTELAPNVRYDVIFVVLRYTQLDSALETLRANQTKNIVFVGNNVQARALAAALPEKNVLFAFALSAGHET</sequence>
<reference evidence="1 2" key="1">
    <citation type="submission" date="2024-03" db="EMBL/GenBank/DDBJ databases">
        <title>Human intestinal bacterial collection.</title>
        <authorList>
            <person name="Pauvert C."/>
            <person name="Hitch T.C.A."/>
            <person name="Clavel T."/>
        </authorList>
    </citation>
    <scope>NUCLEOTIDE SEQUENCE [LARGE SCALE GENOMIC DNA]</scope>
    <source>
        <strain evidence="1 2">CLA-JM-H16</strain>
    </source>
</reference>
<proteinExistence type="predicted"/>
<protein>
    <submittedName>
        <fullName evidence="1">Uncharacterized protein</fullName>
    </submittedName>
</protein>
<evidence type="ECO:0000313" key="1">
    <source>
        <dbReference type="EMBL" id="MEQ2371899.1"/>
    </source>
</evidence>
<accession>A0ABV1BH07</accession>
<gene>
    <name evidence="1" type="ORF">WMO28_13370</name>
</gene>
<keyword evidence="2" id="KW-1185">Reference proteome</keyword>
<organism evidence="1 2">
    <name type="scientific">Blautia aquisgranensis</name>
    <dbReference type="NCBI Taxonomy" id="3133153"/>
    <lineage>
        <taxon>Bacteria</taxon>
        <taxon>Bacillati</taxon>
        <taxon>Bacillota</taxon>
        <taxon>Clostridia</taxon>
        <taxon>Lachnospirales</taxon>
        <taxon>Lachnospiraceae</taxon>
        <taxon>Blautia</taxon>
    </lineage>
</organism>
<evidence type="ECO:0000313" key="2">
    <source>
        <dbReference type="Proteomes" id="UP001473063"/>
    </source>
</evidence>
<dbReference type="EMBL" id="JBBMEJ010000017">
    <property type="protein sequence ID" value="MEQ2371899.1"/>
    <property type="molecule type" value="Genomic_DNA"/>
</dbReference>
<dbReference type="RefSeq" id="WP_226845141.1">
    <property type="nucleotide sequence ID" value="NZ_JBBMEJ010000017.1"/>
</dbReference>
<dbReference type="Proteomes" id="UP001473063">
    <property type="component" value="Unassembled WGS sequence"/>
</dbReference>
<name>A0ABV1BH07_9FIRM</name>